<evidence type="ECO:0000259" key="1">
    <source>
        <dbReference type="Pfam" id="PF13355"/>
    </source>
</evidence>
<evidence type="ECO:0000313" key="2">
    <source>
        <dbReference type="EMBL" id="BBH39723.1"/>
    </source>
</evidence>
<dbReference type="Proteomes" id="UP000278152">
    <property type="component" value="Chromosome"/>
</dbReference>
<sequence length="133" mass="15226">MDLIERWLKAKRDIYGSSYQTYLGEELLTGKAYNDKIKRSDGQESSSEWLANNGAYYIYGVQRIDSVNNFTASGDQATVDVVVTEERTLYNSQGKIDQKNSGLSTLLVRYNLENDEVTWKIANSRTLKNLVRR</sequence>
<feature type="domain" description="Plastid division protein CDP1-like IMS" evidence="1">
    <location>
        <begin position="3"/>
        <end position="122"/>
    </location>
</feature>
<dbReference type="AlphaFoldDB" id="A0A3G9JGM4"/>
<organism evidence="2 3">
    <name type="scientific">Microcystis viridis NIES-102</name>
    <dbReference type="NCBI Taxonomy" id="213615"/>
    <lineage>
        <taxon>Bacteria</taxon>
        <taxon>Bacillati</taxon>
        <taxon>Cyanobacteriota</taxon>
        <taxon>Cyanophyceae</taxon>
        <taxon>Oscillatoriophycideae</taxon>
        <taxon>Chroococcales</taxon>
        <taxon>Microcystaceae</taxon>
        <taxon>Microcystis</taxon>
    </lineage>
</organism>
<dbReference type="EMBL" id="AP019314">
    <property type="protein sequence ID" value="BBH39723.1"/>
    <property type="molecule type" value="Genomic_DNA"/>
</dbReference>
<evidence type="ECO:0000313" key="3">
    <source>
        <dbReference type="Proteomes" id="UP000278152"/>
    </source>
</evidence>
<protein>
    <recommendedName>
        <fullName evidence="1">Plastid division protein CDP1-like IMS domain-containing protein</fullName>
    </recommendedName>
</protein>
<dbReference type="InterPro" id="IPR025344">
    <property type="entry name" value="CDP1-like_IMS"/>
</dbReference>
<dbReference type="Pfam" id="PF13355">
    <property type="entry name" value="ARC6-like_IMS"/>
    <property type="match status" value="1"/>
</dbReference>
<dbReference type="RefSeq" id="WP_002797185.1">
    <property type="nucleotide sequence ID" value="NZ_AP019314.1"/>
</dbReference>
<reference evidence="2 3" key="1">
    <citation type="submission" date="2018-11" db="EMBL/GenBank/DDBJ databases">
        <title>Complete genome sequence of Microcystis aeruginosa NIES-102.</title>
        <authorList>
            <person name="Yamaguchi H."/>
            <person name="Suzuki S."/>
            <person name="Kawachi M."/>
        </authorList>
    </citation>
    <scope>NUCLEOTIDE SEQUENCE [LARGE SCALE GENOMIC DNA]</scope>
    <source>
        <strain evidence="2 3">NIES-102</strain>
    </source>
</reference>
<accession>A0A3G9JGM4</accession>
<proteinExistence type="predicted"/>
<gene>
    <name evidence="2" type="ORF">myaer102_22660</name>
</gene>
<name>A0A3G9JGM4_MICVR</name>
<dbReference type="KEGG" id="mvz:myaer102_22660"/>